<dbReference type="Proteomes" id="UP000030848">
    <property type="component" value="Unassembled WGS sequence"/>
</dbReference>
<proteinExistence type="inferred from homology"/>
<dbReference type="GO" id="GO:0033164">
    <property type="term" value="F:initiation-specific glycolipid 1,6-alpha-mannosyltransferase activity"/>
    <property type="evidence" value="ECO:0007669"/>
    <property type="project" value="UniProtKB-ARBA"/>
</dbReference>
<dbReference type="OrthoDB" id="9808602at2"/>
<dbReference type="FunFam" id="3.40.50.2000:FF:000115">
    <property type="entry name" value="Alpha-(1-6)-phosphatidylinositol monomannoside mannosyltransferase"/>
    <property type="match status" value="1"/>
</dbReference>
<evidence type="ECO:0000256" key="12">
    <source>
        <dbReference type="ARBA" id="ARBA00076875"/>
    </source>
</evidence>
<gene>
    <name evidence="17" type="ORF">MINT15_05830</name>
</gene>
<dbReference type="PANTHER" id="PTHR45947">
    <property type="entry name" value="SULFOQUINOVOSYL TRANSFERASE SQD2"/>
    <property type="match status" value="1"/>
</dbReference>
<comment type="pathway">
    <text evidence="9">Phospholipid metabolism; phosphatidylinositol metabolism.</text>
</comment>
<dbReference type="AlphaFoldDB" id="A0A837DHK6"/>
<feature type="domain" description="Glycosyl transferase family 1" evidence="15">
    <location>
        <begin position="184"/>
        <end position="358"/>
    </location>
</feature>
<evidence type="ECO:0000259" key="15">
    <source>
        <dbReference type="Pfam" id="PF00534"/>
    </source>
</evidence>
<name>A0A837DHK6_9PSEU</name>
<evidence type="ECO:0000256" key="4">
    <source>
        <dbReference type="ARBA" id="ARBA00022676"/>
    </source>
</evidence>
<evidence type="ECO:0000256" key="10">
    <source>
        <dbReference type="ARBA" id="ARBA00066957"/>
    </source>
</evidence>
<comment type="catalytic activity">
    <reaction evidence="8">
        <text>a 1,2-diacyl-sn-glycero-3-phospho-[alpha-D-mannopyranosyl-(1&lt;-&gt;6)-D-myo-inositol] + GDP-alpha-D-mannose = a 2,6-O-bis(alpha-D-mannopyranosyl)-1-phosphatidyl-1D-myo-inositol + GDP + H(+)</text>
        <dbReference type="Rhea" id="RHEA:52440"/>
        <dbReference type="ChEBI" id="CHEBI:15378"/>
        <dbReference type="ChEBI" id="CHEBI:57527"/>
        <dbReference type="ChEBI" id="CHEBI:58189"/>
        <dbReference type="ChEBI" id="CHEBI:87673"/>
        <dbReference type="ChEBI" id="CHEBI:136624"/>
        <dbReference type="EC" id="2.4.1.346"/>
    </reaction>
</comment>
<comment type="pathway">
    <text evidence="1">Lipid metabolism.</text>
</comment>
<evidence type="ECO:0000256" key="8">
    <source>
        <dbReference type="ARBA" id="ARBA00052876"/>
    </source>
</evidence>
<evidence type="ECO:0000256" key="3">
    <source>
        <dbReference type="ARBA" id="ARBA00022516"/>
    </source>
</evidence>
<evidence type="ECO:0000256" key="7">
    <source>
        <dbReference type="ARBA" id="ARBA00051960"/>
    </source>
</evidence>
<comment type="catalytic activity">
    <reaction evidence="7">
        <text>a 1,2-diacyl-sn-glycero-3-phospho-[alpha-D-6-acyl-mannopyranosyl-(1&lt;-&gt;6)-D-myo-inositol] + GDP-alpha-D-mannose = a 2-O-(alpha-D-mannosyl)-6-O-(6-O-acyl-alpha-D-mannosyl)-1-phosphatidyl-1D-myo-inositol + GDP + H(+)</text>
        <dbReference type="Rhea" id="RHEA:52444"/>
        <dbReference type="ChEBI" id="CHEBI:15378"/>
        <dbReference type="ChEBI" id="CHEBI:57527"/>
        <dbReference type="ChEBI" id="CHEBI:58189"/>
        <dbReference type="ChEBI" id="CHEBI:88053"/>
        <dbReference type="ChEBI" id="CHEBI:136625"/>
        <dbReference type="EC" id="2.4.1.346"/>
    </reaction>
</comment>
<evidence type="ECO:0000256" key="13">
    <source>
        <dbReference type="ARBA" id="ARBA00077842"/>
    </source>
</evidence>
<evidence type="ECO:0000256" key="11">
    <source>
        <dbReference type="ARBA" id="ARBA00075163"/>
    </source>
</evidence>
<dbReference type="PANTHER" id="PTHR45947:SF3">
    <property type="entry name" value="SULFOQUINOVOSYL TRANSFERASE SQD2"/>
    <property type="match status" value="1"/>
</dbReference>
<dbReference type="RefSeq" id="WP_037308259.1">
    <property type="nucleotide sequence ID" value="NZ_CALJZO010000118.1"/>
</dbReference>
<dbReference type="EC" id="2.4.1.346" evidence="10"/>
<evidence type="ECO:0000256" key="5">
    <source>
        <dbReference type="ARBA" id="ARBA00022679"/>
    </source>
</evidence>
<dbReference type="InterPro" id="IPR028098">
    <property type="entry name" value="Glyco_trans_4-like_N"/>
</dbReference>
<comment type="caution">
    <text evidence="17">The sequence shown here is derived from an EMBL/GenBank/DDBJ whole genome shotgun (WGS) entry which is preliminary data.</text>
</comment>
<keyword evidence="5 17" id="KW-0808">Transferase</keyword>
<evidence type="ECO:0000313" key="17">
    <source>
        <dbReference type="EMBL" id="KHF45366.1"/>
    </source>
</evidence>
<dbReference type="CDD" id="cd03801">
    <property type="entry name" value="GT4_PimA-like"/>
    <property type="match status" value="1"/>
</dbReference>
<organism evidence="17 18">
    <name type="scientific">Saccharomonospora viridis</name>
    <dbReference type="NCBI Taxonomy" id="1852"/>
    <lineage>
        <taxon>Bacteria</taxon>
        <taxon>Bacillati</taxon>
        <taxon>Actinomycetota</taxon>
        <taxon>Actinomycetes</taxon>
        <taxon>Pseudonocardiales</taxon>
        <taxon>Pseudonocardiaceae</taxon>
        <taxon>Saccharomonospora</taxon>
    </lineage>
</organism>
<dbReference type="InterPro" id="IPR001296">
    <property type="entry name" value="Glyco_trans_1"/>
</dbReference>
<evidence type="ECO:0000259" key="16">
    <source>
        <dbReference type="Pfam" id="PF13439"/>
    </source>
</evidence>
<evidence type="ECO:0000256" key="9">
    <source>
        <dbReference type="ARBA" id="ARBA00060651"/>
    </source>
</evidence>
<dbReference type="EMBL" id="JRZE01000002">
    <property type="protein sequence ID" value="KHF45366.1"/>
    <property type="molecule type" value="Genomic_DNA"/>
</dbReference>
<keyword evidence="3" id="KW-0444">Lipid biosynthesis</keyword>
<evidence type="ECO:0000313" key="18">
    <source>
        <dbReference type="Proteomes" id="UP000030848"/>
    </source>
</evidence>
<evidence type="ECO:0000256" key="14">
    <source>
        <dbReference type="ARBA" id="ARBA00079381"/>
    </source>
</evidence>
<reference evidence="17 18" key="1">
    <citation type="submission" date="2014-10" db="EMBL/GenBank/DDBJ databases">
        <title>Genome sequence of Micropolyspora internatus JCM3315.</title>
        <authorList>
            <person name="Shin S.-K."/>
            <person name="Yi H."/>
        </authorList>
    </citation>
    <scope>NUCLEOTIDE SEQUENCE [LARGE SCALE GENOMIC DNA]</scope>
    <source>
        <strain evidence="17 18">JCM 3315</strain>
    </source>
</reference>
<keyword evidence="6" id="KW-0443">Lipid metabolism</keyword>
<dbReference type="SUPFAM" id="SSF53756">
    <property type="entry name" value="UDP-Glycosyltransferase/glycogen phosphorylase"/>
    <property type="match status" value="1"/>
</dbReference>
<accession>A0A837DHK6</accession>
<evidence type="ECO:0000256" key="1">
    <source>
        <dbReference type="ARBA" id="ARBA00005189"/>
    </source>
</evidence>
<dbReference type="Gene3D" id="3.40.50.2000">
    <property type="entry name" value="Glycogen Phosphorylase B"/>
    <property type="match status" value="2"/>
</dbReference>
<sequence length="399" mass="43548">MPRTLLVTNDFPPRPGGIQSYLHSLATRLPAEDLVVYAPSWERGSGSHSKFDAEQPFEVVRHPTSLMLPTADVLRRARQLVRSRRCETVWFGAAAPLALLAEPLRRAGASRVVASTHGHEVGWSMLPAARQALRRIGNTVDVVTFVSHYTRRRFASAFGPLAGLEHLPSGVDTTVFRPDDAARAELRARYGLGDRPTVVCVSRLVPRKGQDMLVRVLPELRRRVPEAALLLVGGGPYRGVLTSLAEQCGVAEHVIFTGSVPWEELPAHYAVGDVFAMPARTRGKGLDVEGLGIVYLEASATGLPVVAGDSGGAPETVLDEVTGHVVDGREGTQLVETLAALLADPVRARRMGEAGRRWVSEHWRWDVLADRLSDLLDGRRRLGRAAELRPRRGGRARGR</sequence>
<protein>
    <recommendedName>
        <fullName evidence="10">phosphatidyl-myo-inositol dimannoside synthase</fullName>
        <ecNumber evidence="10">2.4.1.346</ecNumber>
    </recommendedName>
    <alternativeName>
        <fullName evidence="11">Alpha-D-mannose-alpha-(1-6)-phosphatidylmyo-inositol-mannosyltransferase</fullName>
    </alternativeName>
    <alternativeName>
        <fullName evidence="14">Alpha-mannosyltransferase</fullName>
    </alternativeName>
    <alternativeName>
        <fullName evidence="13">Guanosine diphosphomannose-phosphatidyl-inositol alpha-mannosyltransferase</fullName>
    </alternativeName>
    <alternativeName>
        <fullName evidence="12">Phosphatidylinositol alpha-mannosyltransferase</fullName>
    </alternativeName>
</protein>
<comment type="similarity">
    <text evidence="2">Belongs to the glycosyltransferase group 1 family. Glycosyltransferase 4 subfamily.</text>
</comment>
<dbReference type="Pfam" id="PF13439">
    <property type="entry name" value="Glyco_transf_4"/>
    <property type="match status" value="1"/>
</dbReference>
<evidence type="ECO:0000256" key="2">
    <source>
        <dbReference type="ARBA" id="ARBA00009481"/>
    </source>
</evidence>
<dbReference type="GO" id="GO:0016020">
    <property type="term" value="C:membrane"/>
    <property type="evidence" value="ECO:0007669"/>
    <property type="project" value="GOC"/>
</dbReference>
<dbReference type="GO" id="GO:0009247">
    <property type="term" value="P:glycolipid biosynthetic process"/>
    <property type="evidence" value="ECO:0007669"/>
    <property type="project" value="UniProtKB-ARBA"/>
</dbReference>
<feature type="domain" description="Glycosyltransferase subfamily 4-like N-terminal" evidence="16">
    <location>
        <begin position="15"/>
        <end position="174"/>
    </location>
</feature>
<dbReference type="InterPro" id="IPR050194">
    <property type="entry name" value="Glycosyltransferase_grp1"/>
</dbReference>
<dbReference type="Pfam" id="PF00534">
    <property type="entry name" value="Glycos_transf_1"/>
    <property type="match status" value="1"/>
</dbReference>
<evidence type="ECO:0000256" key="6">
    <source>
        <dbReference type="ARBA" id="ARBA00023098"/>
    </source>
</evidence>
<dbReference type="GO" id="GO:0043750">
    <property type="term" value="F:phosphatidylinositol alpha-mannosyltransferase activity"/>
    <property type="evidence" value="ECO:0007669"/>
    <property type="project" value="UniProtKB-ARBA"/>
</dbReference>
<keyword evidence="4 17" id="KW-0328">Glycosyltransferase</keyword>
<dbReference type="FunFam" id="3.40.50.2000:FF:000069">
    <property type="entry name" value="Alpha-(1-6)-phosphatidylinositol monomannoside mannosyltransferase"/>
    <property type="match status" value="1"/>
</dbReference>